<organism evidence="2 3">
    <name type="scientific">Artemisia annua</name>
    <name type="common">Sweet wormwood</name>
    <dbReference type="NCBI Taxonomy" id="35608"/>
    <lineage>
        <taxon>Eukaryota</taxon>
        <taxon>Viridiplantae</taxon>
        <taxon>Streptophyta</taxon>
        <taxon>Embryophyta</taxon>
        <taxon>Tracheophyta</taxon>
        <taxon>Spermatophyta</taxon>
        <taxon>Magnoliopsida</taxon>
        <taxon>eudicotyledons</taxon>
        <taxon>Gunneridae</taxon>
        <taxon>Pentapetalae</taxon>
        <taxon>asterids</taxon>
        <taxon>campanulids</taxon>
        <taxon>Asterales</taxon>
        <taxon>Asteraceae</taxon>
        <taxon>Asteroideae</taxon>
        <taxon>Anthemideae</taxon>
        <taxon>Artemisiinae</taxon>
        <taxon>Artemisia</taxon>
    </lineage>
</organism>
<dbReference type="GO" id="GO:0000266">
    <property type="term" value="P:mitochondrial fission"/>
    <property type="evidence" value="ECO:0007669"/>
    <property type="project" value="InterPro"/>
</dbReference>
<comment type="caution">
    <text evidence="2">The sequence shown here is derived from an EMBL/GenBank/DDBJ whole genome shotgun (WGS) entry which is preliminary data.</text>
</comment>
<dbReference type="AlphaFoldDB" id="A0A2U1M340"/>
<dbReference type="OrthoDB" id="421154at2759"/>
<evidence type="ECO:0000313" key="3">
    <source>
        <dbReference type="Proteomes" id="UP000245207"/>
    </source>
</evidence>
<dbReference type="SUPFAM" id="SSF48452">
    <property type="entry name" value="TPR-like"/>
    <property type="match status" value="1"/>
</dbReference>
<dbReference type="InterPro" id="IPR011990">
    <property type="entry name" value="TPR-like_helical_dom_sf"/>
</dbReference>
<protein>
    <submittedName>
        <fullName evidence="2">Mitochondrial fission 1 protein A</fullName>
    </submittedName>
</protein>
<dbReference type="Proteomes" id="UP000245207">
    <property type="component" value="Unassembled WGS sequence"/>
</dbReference>
<dbReference type="GO" id="GO:0016559">
    <property type="term" value="P:peroxisome fission"/>
    <property type="evidence" value="ECO:0007669"/>
    <property type="project" value="TreeGrafter"/>
</dbReference>
<keyword evidence="1" id="KW-1133">Transmembrane helix</keyword>
<dbReference type="EMBL" id="PKPP01006704">
    <property type="protein sequence ID" value="PWA55620.1"/>
    <property type="molecule type" value="Genomic_DNA"/>
</dbReference>
<name>A0A2U1M340_ARTAN</name>
<dbReference type="STRING" id="35608.A0A2U1M340"/>
<dbReference type="Pfam" id="PF14853">
    <property type="entry name" value="Fis1_TPR_C"/>
    <property type="match status" value="1"/>
</dbReference>
<dbReference type="InterPro" id="IPR016543">
    <property type="entry name" value="Fis1"/>
</dbReference>
<keyword evidence="1" id="KW-0472">Membrane</keyword>
<feature type="transmembrane region" description="Helical" evidence="1">
    <location>
        <begin position="186"/>
        <end position="207"/>
    </location>
</feature>
<dbReference type="PANTHER" id="PTHR13247:SF17">
    <property type="entry name" value="MITOCHONDRIAL FISSION 1 PROTEIN"/>
    <property type="match status" value="1"/>
</dbReference>
<sequence length="210" mass="23198">MESLYTSCDYLPWTNSNTVHLWDRKFANCSFDKQNFEVRYPLMQALVTSRRPEDIQRGIELIQGSLPFTTDPRKKKKETYLLAVGYFRSGDYPKSATLVDTCLEIKPNCWKALTLKEVLTDRINRKDRVITLIDVAATTFGVLADVLGGVAAASRSSAARRGIVEDVPERRPSITPKKSTNDGIDVIGICALATGLAVGVAISLVLCPSK</sequence>
<dbReference type="GO" id="GO:0005778">
    <property type="term" value="C:peroxisomal membrane"/>
    <property type="evidence" value="ECO:0007669"/>
    <property type="project" value="TreeGrafter"/>
</dbReference>
<accession>A0A2U1M340</accession>
<reference evidence="2 3" key="1">
    <citation type="journal article" date="2018" name="Mol. Plant">
        <title>The genome of Artemisia annua provides insight into the evolution of Asteraceae family and artemisinin biosynthesis.</title>
        <authorList>
            <person name="Shen Q."/>
            <person name="Zhang L."/>
            <person name="Liao Z."/>
            <person name="Wang S."/>
            <person name="Yan T."/>
            <person name="Shi P."/>
            <person name="Liu M."/>
            <person name="Fu X."/>
            <person name="Pan Q."/>
            <person name="Wang Y."/>
            <person name="Lv Z."/>
            <person name="Lu X."/>
            <person name="Zhang F."/>
            <person name="Jiang W."/>
            <person name="Ma Y."/>
            <person name="Chen M."/>
            <person name="Hao X."/>
            <person name="Li L."/>
            <person name="Tang Y."/>
            <person name="Lv G."/>
            <person name="Zhou Y."/>
            <person name="Sun X."/>
            <person name="Brodelius P.E."/>
            <person name="Rose J.K.C."/>
            <person name="Tang K."/>
        </authorList>
    </citation>
    <scope>NUCLEOTIDE SEQUENCE [LARGE SCALE GENOMIC DNA]</scope>
    <source>
        <strain evidence="3">cv. Huhao1</strain>
        <tissue evidence="2">Leaf</tissue>
    </source>
</reference>
<evidence type="ECO:0000313" key="2">
    <source>
        <dbReference type="EMBL" id="PWA55620.1"/>
    </source>
</evidence>
<proteinExistence type="predicted"/>
<gene>
    <name evidence="2" type="ORF">CTI12_AA424440</name>
</gene>
<evidence type="ECO:0000256" key="1">
    <source>
        <dbReference type="SAM" id="Phobius"/>
    </source>
</evidence>
<dbReference type="Gene3D" id="1.25.40.10">
    <property type="entry name" value="Tetratricopeptide repeat domain"/>
    <property type="match status" value="1"/>
</dbReference>
<dbReference type="GO" id="GO:0000422">
    <property type="term" value="P:autophagy of mitochondrion"/>
    <property type="evidence" value="ECO:0007669"/>
    <property type="project" value="TreeGrafter"/>
</dbReference>
<keyword evidence="1" id="KW-0812">Transmembrane</keyword>
<dbReference type="InterPro" id="IPR028061">
    <property type="entry name" value="Fis1_TPR_C"/>
</dbReference>
<dbReference type="PANTHER" id="PTHR13247">
    <property type="entry name" value="TETRATRICOPEPTIDE REPEAT PROTEIN 11 TPR REPEAT PROTEIN 11"/>
    <property type="match status" value="1"/>
</dbReference>
<dbReference type="GO" id="GO:0005741">
    <property type="term" value="C:mitochondrial outer membrane"/>
    <property type="evidence" value="ECO:0007669"/>
    <property type="project" value="TreeGrafter"/>
</dbReference>
<keyword evidence="3" id="KW-1185">Reference proteome</keyword>